<keyword evidence="3" id="KW-1185">Reference proteome</keyword>
<feature type="transmembrane region" description="Helical" evidence="1">
    <location>
        <begin position="49"/>
        <end position="72"/>
    </location>
</feature>
<feature type="transmembrane region" description="Helical" evidence="1">
    <location>
        <begin position="12"/>
        <end position="29"/>
    </location>
</feature>
<dbReference type="AlphaFoldDB" id="A0A1Y1I8Z1"/>
<dbReference type="EMBL" id="DF237274">
    <property type="protein sequence ID" value="GAQ87013.1"/>
    <property type="molecule type" value="Genomic_DNA"/>
</dbReference>
<evidence type="ECO:0000256" key="1">
    <source>
        <dbReference type="SAM" id="Phobius"/>
    </source>
</evidence>
<gene>
    <name evidence="2" type="ORF">KFL_003250160</name>
</gene>
<reference evidence="2 3" key="1">
    <citation type="journal article" date="2014" name="Nat. Commun.">
        <title>Klebsormidium flaccidum genome reveals primary factors for plant terrestrial adaptation.</title>
        <authorList>
            <person name="Hori K."/>
            <person name="Maruyama F."/>
            <person name="Fujisawa T."/>
            <person name="Togashi T."/>
            <person name="Yamamoto N."/>
            <person name="Seo M."/>
            <person name="Sato S."/>
            <person name="Yamada T."/>
            <person name="Mori H."/>
            <person name="Tajima N."/>
            <person name="Moriyama T."/>
            <person name="Ikeuchi M."/>
            <person name="Watanabe M."/>
            <person name="Wada H."/>
            <person name="Kobayashi K."/>
            <person name="Saito M."/>
            <person name="Masuda T."/>
            <person name="Sasaki-Sekimoto Y."/>
            <person name="Mashiguchi K."/>
            <person name="Awai K."/>
            <person name="Shimojima M."/>
            <person name="Masuda S."/>
            <person name="Iwai M."/>
            <person name="Nobusawa T."/>
            <person name="Narise T."/>
            <person name="Kondo S."/>
            <person name="Saito H."/>
            <person name="Sato R."/>
            <person name="Murakawa M."/>
            <person name="Ihara Y."/>
            <person name="Oshima-Yamada Y."/>
            <person name="Ohtaka K."/>
            <person name="Satoh M."/>
            <person name="Sonobe K."/>
            <person name="Ishii M."/>
            <person name="Ohtani R."/>
            <person name="Kanamori-Sato M."/>
            <person name="Honoki R."/>
            <person name="Miyazaki D."/>
            <person name="Mochizuki H."/>
            <person name="Umetsu J."/>
            <person name="Higashi K."/>
            <person name="Shibata D."/>
            <person name="Kamiya Y."/>
            <person name="Sato N."/>
            <person name="Nakamura Y."/>
            <person name="Tabata S."/>
            <person name="Ida S."/>
            <person name="Kurokawa K."/>
            <person name="Ohta H."/>
        </authorList>
    </citation>
    <scope>NUCLEOTIDE SEQUENCE [LARGE SCALE GENOMIC DNA]</scope>
    <source>
        <strain evidence="2 3">NIES-2285</strain>
    </source>
</reference>
<dbReference type="OrthoDB" id="2012342at2759"/>
<protein>
    <submittedName>
        <fullName evidence="2">Uncharacterized protein</fullName>
    </submittedName>
</protein>
<keyword evidence="1" id="KW-0472">Membrane</keyword>
<keyword evidence="1" id="KW-1133">Transmembrane helix</keyword>
<name>A0A1Y1I8Z1_KLENI</name>
<evidence type="ECO:0000313" key="3">
    <source>
        <dbReference type="Proteomes" id="UP000054558"/>
    </source>
</evidence>
<dbReference type="Proteomes" id="UP000054558">
    <property type="component" value="Unassembled WGS sequence"/>
</dbReference>
<keyword evidence="1" id="KW-0812">Transmembrane</keyword>
<sequence>MISGDQTKDLWAILVVVFLLPVVMLSMRMTGGGKKKGQKASRSRFVSQVAASFFATILLGFFGMFGLALMYASSSQVDYAAAGAGWWRETLRVFCQEEGLHFGQGHVSDLTCDHDVFQLERIDENTLAYLPRPFIASMIIRDPRGIVLEEYEKLTSQCMIKGKMLKAATSIEHIQGDSTQQERRRLREIDLSMKLNYEDLWGNAAAGFAEAGRWYGLKHFSRANIDTFKREFGHSLVELGYEGSLDSW</sequence>
<proteinExistence type="predicted"/>
<accession>A0A1Y1I8Z1</accession>
<organism evidence="2 3">
    <name type="scientific">Klebsormidium nitens</name>
    <name type="common">Green alga</name>
    <name type="synonym">Ulothrix nitens</name>
    <dbReference type="NCBI Taxonomy" id="105231"/>
    <lineage>
        <taxon>Eukaryota</taxon>
        <taxon>Viridiplantae</taxon>
        <taxon>Streptophyta</taxon>
        <taxon>Klebsormidiophyceae</taxon>
        <taxon>Klebsormidiales</taxon>
        <taxon>Klebsormidiaceae</taxon>
        <taxon>Klebsormidium</taxon>
    </lineage>
</organism>
<evidence type="ECO:0000313" key="2">
    <source>
        <dbReference type="EMBL" id="GAQ87013.1"/>
    </source>
</evidence>